<dbReference type="Proteomes" id="UP001500928">
    <property type="component" value="Unassembled WGS sequence"/>
</dbReference>
<reference evidence="2" key="1">
    <citation type="journal article" date="2019" name="Int. J. Syst. Evol. Microbiol.">
        <title>The Global Catalogue of Microorganisms (GCM) 10K type strain sequencing project: providing services to taxonomists for standard genome sequencing and annotation.</title>
        <authorList>
            <consortium name="The Broad Institute Genomics Platform"/>
            <consortium name="The Broad Institute Genome Sequencing Center for Infectious Disease"/>
            <person name="Wu L."/>
            <person name="Ma J."/>
        </authorList>
    </citation>
    <scope>NUCLEOTIDE SEQUENCE [LARGE SCALE GENOMIC DNA]</scope>
    <source>
        <strain evidence="2">JCM 17979</strain>
    </source>
</reference>
<proteinExistence type="predicted"/>
<evidence type="ECO:0000313" key="1">
    <source>
        <dbReference type="EMBL" id="GAA4774952.1"/>
    </source>
</evidence>
<protein>
    <recommendedName>
        <fullName evidence="3">MarR family transcriptional regulator</fullName>
    </recommendedName>
</protein>
<evidence type="ECO:0000313" key="2">
    <source>
        <dbReference type="Proteomes" id="UP001500928"/>
    </source>
</evidence>
<sequence>MSGHEDVRAFQCRIRVLLRPLAGLDLTDADHRALVAIAELDHATATAVAGLLRRARQACPLRTTDPRS</sequence>
<comment type="caution">
    <text evidence="1">The sequence shown here is derived from an EMBL/GenBank/DDBJ whole genome shotgun (WGS) entry which is preliminary data.</text>
</comment>
<keyword evidence="2" id="KW-1185">Reference proteome</keyword>
<evidence type="ECO:0008006" key="3">
    <source>
        <dbReference type="Google" id="ProtNLM"/>
    </source>
</evidence>
<dbReference type="RefSeq" id="WP_345410714.1">
    <property type="nucleotide sequence ID" value="NZ_BAABHO010000002.1"/>
</dbReference>
<organism evidence="1 2">
    <name type="scientific">Actinomycetospora chlora</name>
    <dbReference type="NCBI Taxonomy" id="663608"/>
    <lineage>
        <taxon>Bacteria</taxon>
        <taxon>Bacillati</taxon>
        <taxon>Actinomycetota</taxon>
        <taxon>Actinomycetes</taxon>
        <taxon>Pseudonocardiales</taxon>
        <taxon>Pseudonocardiaceae</taxon>
        <taxon>Actinomycetospora</taxon>
    </lineage>
</organism>
<gene>
    <name evidence="1" type="ORF">GCM10023200_04280</name>
</gene>
<accession>A0ABP9A659</accession>
<dbReference type="EMBL" id="BAABHO010000002">
    <property type="protein sequence ID" value="GAA4774952.1"/>
    <property type="molecule type" value="Genomic_DNA"/>
</dbReference>
<name>A0ABP9A659_9PSEU</name>